<dbReference type="InterPro" id="IPR023875">
    <property type="entry name" value="DNA_repair_put"/>
</dbReference>
<dbReference type="InterPro" id="IPR005273">
    <property type="entry name" value="Ura-DNA_glyco_family4"/>
</dbReference>
<dbReference type="GO" id="GO:0046872">
    <property type="term" value="F:metal ion binding"/>
    <property type="evidence" value="ECO:0007669"/>
    <property type="project" value="UniProtKB-KW"/>
</dbReference>
<dbReference type="NCBIfam" id="TIGR03914">
    <property type="entry name" value="UDG_fam_dom"/>
    <property type="match status" value="1"/>
</dbReference>
<keyword evidence="8" id="KW-0411">Iron-sulfur</keyword>
<comment type="similarity">
    <text evidence="1">Belongs to the uracil-DNA glycosylase (UDG) superfamily. Type 4 (UDGa) family.</text>
</comment>
<keyword evidence="5" id="KW-0227">DNA damage</keyword>
<evidence type="ECO:0000256" key="9">
    <source>
        <dbReference type="ARBA" id="ARBA00023204"/>
    </source>
</evidence>
<accession>A0A858RM51</accession>
<dbReference type="InterPro" id="IPR005122">
    <property type="entry name" value="Uracil-DNA_glycosylase-like"/>
</dbReference>
<dbReference type="PANTHER" id="PTHR33693">
    <property type="entry name" value="TYPE-5 URACIL-DNA GLYCOSYLASE"/>
    <property type="match status" value="1"/>
</dbReference>
<evidence type="ECO:0000256" key="4">
    <source>
        <dbReference type="ARBA" id="ARBA00022723"/>
    </source>
</evidence>
<evidence type="ECO:0000256" key="2">
    <source>
        <dbReference type="ARBA" id="ARBA00019403"/>
    </source>
</evidence>
<gene>
    <name evidence="11" type="ORF">HHL09_17690</name>
</gene>
<evidence type="ECO:0000256" key="7">
    <source>
        <dbReference type="ARBA" id="ARBA00023004"/>
    </source>
</evidence>
<dbReference type="CDD" id="cd10030">
    <property type="entry name" value="UDG-F4_TTUDGA_SPO1dp_like"/>
    <property type="match status" value="1"/>
</dbReference>
<keyword evidence="6" id="KW-0378">Hydrolase</keyword>
<keyword evidence="4" id="KW-0479">Metal-binding</keyword>
<evidence type="ECO:0000313" key="11">
    <source>
        <dbReference type="EMBL" id="QJE97538.1"/>
    </source>
</evidence>
<evidence type="ECO:0000256" key="6">
    <source>
        <dbReference type="ARBA" id="ARBA00022801"/>
    </source>
</evidence>
<dbReference type="Pfam" id="PF03167">
    <property type="entry name" value="UDG"/>
    <property type="match status" value="1"/>
</dbReference>
<dbReference type="Gene3D" id="3.40.470.10">
    <property type="entry name" value="Uracil-DNA glycosylase-like domain"/>
    <property type="match status" value="1"/>
</dbReference>
<dbReference type="SUPFAM" id="SSF52141">
    <property type="entry name" value="Uracil-DNA glycosylase-like"/>
    <property type="match status" value="1"/>
</dbReference>
<evidence type="ECO:0000256" key="5">
    <source>
        <dbReference type="ARBA" id="ARBA00022763"/>
    </source>
</evidence>
<dbReference type="EMBL" id="CP051774">
    <property type="protein sequence ID" value="QJE97538.1"/>
    <property type="molecule type" value="Genomic_DNA"/>
</dbReference>
<dbReference type="InterPro" id="IPR025404">
    <property type="entry name" value="DUF4130"/>
</dbReference>
<dbReference type="GO" id="GO:0051539">
    <property type="term" value="F:4 iron, 4 sulfur cluster binding"/>
    <property type="evidence" value="ECO:0007669"/>
    <property type="project" value="UniProtKB-KW"/>
</dbReference>
<dbReference type="KEGG" id="luo:HHL09_17690"/>
<dbReference type="InterPro" id="IPR036895">
    <property type="entry name" value="Uracil-DNA_glycosylase-like_sf"/>
</dbReference>
<dbReference type="NCBIfam" id="TIGR03915">
    <property type="entry name" value="SAM_7_link_chp"/>
    <property type="match status" value="1"/>
</dbReference>
<dbReference type="Proteomes" id="UP000501812">
    <property type="component" value="Chromosome"/>
</dbReference>
<keyword evidence="7" id="KW-0408">Iron</keyword>
<evidence type="ECO:0000256" key="3">
    <source>
        <dbReference type="ARBA" id="ARBA00022485"/>
    </source>
</evidence>
<dbReference type="InterPro" id="IPR051536">
    <property type="entry name" value="UDG_Type-4/5"/>
</dbReference>
<reference evidence="11 12" key="1">
    <citation type="submission" date="2020-04" db="EMBL/GenBank/DDBJ databases">
        <title>Luteolibacter sp. G-1-1-1 isolated from soil.</title>
        <authorList>
            <person name="Dahal R.H."/>
        </authorList>
    </citation>
    <scope>NUCLEOTIDE SEQUENCE [LARGE SCALE GENOMIC DNA]</scope>
    <source>
        <strain evidence="11 12">G-1-1-1</strain>
    </source>
</reference>
<evidence type="ECO:0000259" key="10">
    <source>
        <dbReference type="SMART" id="SM00986"/>
    </source>
</evidence>
<dbReference type="PANTHER" id="PTHR33693:SF9">
    <property type="entry name" value="TYPE-4 URACIL-DNA GLYCOSYLASE"/>
    <property type="match status" value="1"/>
</dbReference>
<keyword evidence="12" id="KW-1185">Reference proteome</keyword>
<evidence type="ECO:0000313" key="12">
    <source>
        <dbReference type="Proteomes" id="UP000501812"/>
    </source>
</evidence>
<evidence type="ECO:0000256" key="1">
    <source>
        <dbReference type="ARBA" id="ARBA00006521"/>
    </source>
</evidence>
<dbReference type="AlphaFoldDB" id="A0A858RM51"/>
<dbReference type="GO" id="GO:0097506">
    <property type="term" value="F:deaminated base DNA N-glycosylase activity"/>
    <property type="evidence" value="ECO:0007669"/>
    <property type="project" value="UniProtKB-ARBA"/>
</dbReference>
<dbReference type="SMART" id="SM00987">
    <property type="entry name" value="UreE_C"/>
    <property type="match status" value="1"/>
</dbReference>
<protein>
    <recommendedName>
        <fullName evidence="2">Type-4 uracil-DNA glycosylase</fullName>
    </recommendedName>
</protein>
<evidence type="ECO:0000256" key="8">
    <source>
        <dbReference type="ARBA" id="ARBA00023014"/>
    </source>
</evidence>
<dbReference type="NCBIfam" id="TIGR00758">
    <property type="entry name" value="UDG_fam4"/>
    <property type="match status" value="1"/>
</dbReference>
<dbReference type="GO" id="GO:0006281">
    <property type="term" value="P:DNA repair"/>
    <property type="evidence" value="ECO:0007669"/>
    <property type="project" value="UniProtKB-KW"/>
</dbReference>
<dbReference type="Pfam" id="PF13566">
    <property type="entry name" value="DUF4130"/>
    <property type="match status" value="1"/>
</dbReference>
<sequence length="478" mass="53592">MMRCVDPGPGFDTWRSAARRLIGEGVPPTEVLWESDGMGSLFGDEEAGAPETIKLVVSPAFIELARAVSCHADGRRWALLYRILWRIAKLGERSLLEIASDRDVAQARMMAKNVRREIHKMHAFVRFRKAGEDETGRECFVAWFEPDHFCIELAAGFFAKRFANMNWSIFTPKGCAHWMGEELKFSPGVERDPCNDPDAMDAIWRTYYRSIFNPARLKLKAMQAEMPKRYWKNLPEAELIEELTRSSANRMSGMIAEEARVVRPVPRNAYLGRLQDLSAVPEIREPAEASIQEIARMVQACRHCPLWENATCAVAGEGPADARLMIVGEQPGDREDLEGRPFVGPAGQLLDRAMKEAGLDRNGAYITNAVKHFKWVPRGKIRLHQKPSAGEIDACKPWVLAELAKISPDALILLGGTAARSLLGAGVQITKMRGIVDAPHLAKRVILTVHPSYLLRLPDEMRKEAEFRAFVKDLSLVL</sequence>
<name>A0A858RM51_9BACT</name>
<dbReference type="SMART" id="SM00986">
    <property type="entry name" value="UDG"/>
    <property type="match status" value="1"/>
</dbReference>
<keyword evidence="3" id="KW-0004">4Fe-4S</keyword>
<organism evidence="11 12">
    <name type="scientific">Luteolibacter luteus</name>
    <dbReference type="NCBI Taxonomy" id="2728835"/>
    <lineage>
        <taxon>Bacteria</taxon>
        <taxon>Pseudomonadati</taxon>
        <taxon>Verrucomicrobiota</taxon>
        <taxon>Verrucomicrobiia</taxon>
        <taxon>Verrucomicrobiales</taxon>
        <taxon>Verrucomicrobiaceae</taxon>
        <taxon>Luteolibacter</taxon>
    </lineage>
</organism>
<proteinExistence type="inferred from homology"/>
<keyword evidence="9" id="KW-0234">DNA repair</keyword>
<feature type="domain" description="Uracil-DNA glycosylase-like" evidence="10">
    <location>
        <begin position="315"/>
        <end position="475"/>
    </location>
</feature>